<dbReference type="Gene3D" id="3.40.50.720">
    <property type="entry name" value="NAD(P)-binding Rossmann-like Domain"/>
    <property type="match status" value="1"/>
</dbReference>
<accession>A0A6G1JMU0</accession>
<dbReference type="SUPFAM" id="SSF50129">
    <property type="entry name" value="GroES-like"/>
    <property type="match status" value="1"/>
</dbReference>
<organism evidence="2 3">
    <name type="scientific">Lentithecium fluviatile CBS 122367</name>
    <dbReference type="NCBI Taxonomy" id="1168545"/>
    <lineage>
        <taxon>Eukaryota</taxon>
        <taxon>Fungi</taxon>
        <taxon>Dikarya</taxon>
        <taxon>Ascomycota</taxon>
        <taxon>Pezizomycotina</taxon>
        <taxon>Dothideomycetes</taxon>
        <taxon>Pleosporomycetidae</taxon>
        <taxon>Pleosporales</taxon>
        <taxon>Massarineae</taxon>
        <taxon>Lentitheciaceae</taxon>
        <taxon>Lentithecium</taxon>
    </lineage>
</organism>
<evidence type="ECO:0000259" key="1">
    <source>
        <dbReference type="SMART" id="SM00829"/>
    </source>
</evidence>
<dbReference type="EMBL" id="MU005569">
    <property type="protein sequence ID" value="KAF2691473.1"/>
    <property type="molecule type" value="Genomic_DNA"/>
</dbReference>
<reference evidence="2" key="1">
    <citation type="journal article" date="2020" name="Stud. Mycol.">
        <title>101 Dothideomycetes genomes: a test case for predicting lifestyles and emergence of pathogens.</title>
        <authorList>
            <person name="Haridas S."/>
            <person name="Albert R."/>
            <person name="Binder M."/>
            <person name="Bloem J."/>
            <person name="Labutti K."/>
            <person name="Salamov A."/>
            <person name="Andreopoulos B."/>
            <person name="Baker S."/>
            <person name="Barry K."/>
            <person name="Bills G."/>
            <person name="Bluhm B."/>
            <person name="Cannon C."/>
            <person name="Castanera R."/>
            <person name="Culley D."/>
            <person name="Daum C."/>
            <person name="Ezra D."/>
            <person name="Gonzalez J."/>
            <person name="Henrissat B."/>
            <person name="Kuo A."/>
            <person name="Liang C."/>
            <person name="Lipzen A."/>
            <person name="Lutzoni F."/>
            <person name="Magnuson J."/>
            <person name="Mondo S."/>
            <person name="Nolan M."/>
            <person name="Ohm R."/>
            <person name="Pangilinan J."/>
            <person name="Park H.-J."/>
            <person name="Ramirez L."/>
            <person name="Alfaro M."/>
            <person name="Sun H."/>
            <person name="Tritt A."/>
            <person name="Yoshinaga Y."/>
            <person name="Zwiers L.-H."/>
            <person name="Turgeon B."/>
            <person name="Goodwin S."/>
            <person name="Spatafora J."/>
            <person name="Crous P."/>
            <person name="Grigoriev I."/>
        </authorList>
    </citation>
    <scope>NUCLEOTIDE SEQUENCE</scope>
    <source>
        <strain evidence="2">CBS 122367</strain>
    </source>
</reference>
<dbReference type="SMART" id="SM00829">
    <property type="entry name" value="PKS_ER"/>
    <property type="match status" value="1"/>
</dbReference>
<dbReference type="InterPro" id="IPR020843">
    <property type="entry name" value="ER"/>
</dbReference>
<protein>
    <submittedName>
        <fullName evidence="2">NAD(P)-binding protein</fullName>
    </submittedName>
</protein>
<dbReference type="AlphaFoldDB" id="A0A6G1JMU0"/>
<dbReference type="Proteomes" id="UP000799291">
    <property type="component" value="Unassembled WGS sequence"/>
</dbReference>
<dbReference type="InterPro" id="IPR011032">
    <property type="entry name" value="GroES-like_sf"/>
</dbReference>
<gene>
    <name evidence="2" type="ORF">K458DRAFT_411193</name>
</gene>
<dbReference type="InterPro" id="IPR050700">
    <property type="entry name" value="YIM1/Zinc_Alcohol_DH_Fams"/>
</dbReference>
<dbReference type="CDD" id="cd08267">
    <property type="entry name" value="MDR1"/>
    <property type="match status" value="1"/>
</dbReference>
<evidence type="ECO:0000313" key="2">
    <source>
        <dbReference type="EMBL" id="KAF2691473.1"/>
    </source>
</evidence>
<dbReference type="PANTHER" id="PTHR11695:SF294">
    <property type="entry name" value="RETICULON-4-INTERACTING PROTEIN 1, MITOCHONDRIAL"/>
    <property type="match status" value="1"/>
</dbReference>
<dbReference type="OrthoDB" id="201656at2759"/>
<dbReference type="Pfam" id="PF13602">
    <property type="entry name" value="ADH_zinc_N_2"/>
    <property type="match status" value="1"/>
</dbReference>
<dbReference type="InterPro" id="IPR036291">
    <property type="entry name" value="NAD(P)-bd_dom_sf"/>
</dbReference>
<dbReference type="PANTHER" id="PTHR11695">
    <property type="entry name" value="ALCOHOL DEHYDROGENASE RELATED"/>
    <property type="match status" value="1"/>
</dbReference>
<dbReference type="Gene3D" id="3.90.180.10">
    <property type="entry name" value="Medium-chain alcohol dehydrogenases, catalytic domain"/>
    <property type="match status" value="1"/>
</dbReference>
<evidence type="ECO:0000313" key="3">
    <source>
        <dbReference type="Proteomes" id="UP000799291"/>
    </source>
</evidence>
<sequence length="274" mass="29571">MITSTGSSASSTLTVGTRVFGVLGTTAILKGEGALCEYICISPKQHVVMPVPENCTLEEAGCLSIGGTMAYLVCKNGGITENCGLRILVNGASGGCGTIFVQAAKAMGPAQIVATCSTPNFELVKGLGADIVIDYREKQPLHEYLAKEFGDRKFDIVVDTAGAQELYENSPAYLEEDGVYVNIGNLTNGLWLTAFHWFMNYFRPVWLGGTPRKFVMFGPTVRSEAGDWVTRLVAEGKVKAVIDRSVSFYQVLEAFDVIASKRTRGRMVVKVADD</sequence>
<dbReference type="GO" id="GO:0005739">
    <property type="term" value="C:mitochondrion"/>
    <property type="evidence" value="ECO:0007669"/>
    <property type="project" value="TreeGrafter"/>
</dbReference>
<dbReference type="SUPFAM" id="SSF51735">
    <property type="entry name" value="NAD(P)-binding Rossmann-fold domains"/>
    <property type="match status" value="1"/>
</dbReference>
<keyword evidence="3" id="KW-1185">Reference proteome</keyword>
<proteinExistence type="predicted"/>
<dbReference type="GO" id="GO:0016491">
    <property type="term" value="F:oxidoreductase activity"/>
    <property type="evidence" value="ECO:0007669"/>
    <property type="project" value="InterPro"/>
</dbReference>
<feature type="domain" description="Enoyl reductase (ER)" evidence="1">
    <location>
        <begin position="1"/>
        <end position="269"/>
    </location>
</feature>
<name>A0A6G1JMU0_9PLEO</name>